<dbReference type="OrthoDB" id="5562676at2759"/>
<name>A0A9P6U0F6_9FUNG</name>
<dbReference type="PANTHER" id="PTHR28062:SF1">
    <property type="entry name" value="TRANSMEMBRANE PROTEIN"/>
    <property type="match status" value="1"/>
</dbReference>
<dbReference type="Pfam" id="PF10173">
    <property type="entry name" value="Mit_KHE1"/>
    <property type="match status" value="1"/>
</dbReference>
<sequence>MRIFLIPLSRSTKMLHCHSTLTPSATSYLNRATTWASMKWESLSQAPPDGMKRKLYVAGTRMLEKIEHQETFFKEVPSKEDAAIISTVPFMYPSALKEAQVQAEFRTIVSQRIPYHRKYMIYSALWVPVTSLFVIVPIVPNIPLFYNTYRLWSHWKAYNGAKQLDLMVKNGNIAFQPSDVLNFGLHHDPEFAVFFTGSDQLFQKRHAWMKMVEQEQQPIITESSGEITPSLAVKDNGSGLKTGSESGVGSGQRKPKTLDPMSMTDHVVHEGFLTDAETHAICTAFEHAPMMSREIKRARHQEAEKFIKAKLMDKSVRSKQA</sequence>
<dbReference type="EMBL" id="JAAAJA010000369">
    <property type="protein sequence ID" value="KAG0255053.1"/>
    <property type="molecule type" value="Genomic_DNA"/>
</dbReference>
<dbReference type="GO" id="GO:0005743">
    <property type="term" value="C:mitochondrial inner membrane"/>
    <property type="evidence" value="ECO:0007669"/>
    <property type="project" value="TreeGrafter"/>
</dbReference>
<keyword evidence="2" id="KW-1133">Transmembrane helix</keyword>
<dbReference type="GO" id="GO:0006813">
    <property type="term" value="P:potassium ion transport"/>
    <property type="evidence" value="ECO:0007669"/>
    <property type="project" value="TreeGrafter"/>
</dbReference>
<feature type="region of interest" description="Disordered" evidence="1">
    <location>
        <begin position="223"/>
        <end position="260"/>
    </location>
</feature>
<evidence type="ECO:0008006" key="5">
    <source>
        <dbReference type="Google" id="ProtNLM"/>
    </source>
</evidence>
<feature type="transmembrane region" description="Helical" evidence="2">
    <location>
        <begin position="119"/>
        <end position="139"/>
    </location>
</feature>
<dbReference type="GO" id="GO:1902600">
    <property type="term" value="P:proton transmembrane transport"/>
    <property type="evidence" value="ECO:0007669"/>
    <property type="project" value="TreeGrafter"/>
</dbReference>
<evidence type="ECO:0000256" key="2">
    <source>
        <dbReference type="SAM" id="Phobius"/>
    </source>
</evidence>
<protein>
    <recommendedName>
        <fullName evidence="5">Mitochondrial K+-H+ exchange-related-domain-containing protein</fullName>
    </recommendedName>
</protein>
<keyword evidence="2" id="KW-0472">Membrane</keyword>
<evidence type="ECO:0000313" key="3">
    <source>
        <dbReference type="EMBL" id="KAG0255053.1"/>
    </source>
</evidence>
<keyword evidence="4" id="KW-1185">Reference proteome</keyword>
<comment type="caution">
    <text evidence="3">The sequence shown here is derived from an EMBL/GenBank/DDBJ whole genome shotgun (WGS) entry which is preliminary data.</text>
</comment>
<evidence type="ECO:0000313" key="4">
    <source>
        <dbReference type="Proteomes" id="UP000726737"/>
    </source>
</evidence>
<organism evidence="3 4">
    <name type="scientific">Mortierella polycephala</name>
    <dbReference type="NCBI Taxonomy" id="41804"/>
    <lineage>
        <taxon>Eukaryota</taxon>
        <taxon>Fungi</taxon>
        <taxon>Fungi incertae sedis</taxon>
        <taxon>Mucoromycota</taxon>
        <taxon>Mortierellomycotina</taxon>
        <taxon>Mortierellomycetes</taxon>
        <taxon>Mortierellales</taxon>
        <taxon>Mortierellaceae</taxon>
        <taxon>Mortierella</taxon>
    </lineage>
</organism>
<reference evidence="3" key="1">
    <citation type="journal article" date="2020" name="Fungal Divers.">
        <title>Resolving the Mortierellaceae phylogeny through synthesis of multi-gene phylogenetics and phylogenomics.</title>
        <authorList>
            <person name="Vandepol N."/>
            <person name="Liber J."/>
            <person name="Desiro A."/>
            <person name="Na H."/>
            <person name="Kennedy M."/>
            <person name="Barry K."/>
            <person name="Grigoriev I.V."/>
            <person name="Miller A.N."/>
            <person name="O'Donnell K."/>
            <person name="Stajich J.E."/>
            <person name="Bonito G."/>
        </authorList>
    </citation>
    <scope>NUCLEOTIDE SEQUENCE</scope>
    <source>
        <strain evidence="3">KOD948</strain>
    </source>
</reference>
<gene>
    <name evidence="3" type="ORF">BG011_005351</name>
</gene>
<dbReference type="InterPro" id="IPR018786">
    <property type="entry name" value="Mit_KHE1"/>
</dbReference>
<accession>A0A9P6U0F6</accession>
<dbReference type="Proteomes" id="UP000726737">
    <property type="component" value="Unassembled WGS sequence"/>
</dbReference>
<dbReference type="AlphaFoldDB" id="A0A9P6U0F6"/>
<dbReference type="PANTHER" id="PTHR28062">
    <property type="entry name" value="K+-H+ EXCHANGE-LIKE PROTEIN"/>
    <property type="match status" value="1"/>
</dbReference>
<evidence type="ECO:0000256" key="1">
    <source>
        <dbReference type="SAM" id="MobiDB-lite"/>
    </source>
</evidence>
<keyword evidence="2" id="KW-0812">Transmembrane</keyword>
<proteinExistence type="predicted"/>